<dbReference type="EMBL" id="CM018039">
    <property type="protein sequence ID" value="KAA8537021.1"/>
    <property type="molecule type" value="Genomic_DNA"/>
</dbReference>
<dbReference type="InterPro" id="IPR041373">
    <property type="entry name" value="RT_RNaseH"/>
</dbReference>
<keyword evidence="11" id="KW-1185">Reference proteome</keyword>
<proteinExistence type="predicted"/>
<keyword evidence="1" id="KW-0808">Transferase</keyword>
<dbReference type="Pfam" id="PF24626">
    <property type="entry name" value="SH3_Tf2-1"/>
    <property type="match status" value="1"/>
</dbReference>
<evidence type="ECO:0000259" key="8">
    <source>
        <dbReference type="Pfam" id="PF17917"/>
    </source>
</evidence>
<name>A0A5J5B776_9ASTE</name>
<dbReference type="OrthoDB" id="913535at2759"/>
<dbReference type="PANTHER" id="PTHR37984:SF5">
    <property type="entry name" value="PROTEIN NYNRIN-LIKE"/>
    <property type="match status" value="1"/>
</dbReference>
<keyword evidence="5" id="KW-0378">Hydrolase</keyword>
<keyword evidence="6" id="KW-0695">RNA-directed DNA polymerase</keyword>
<keyword evidence="3" id="KW-0540">Nuclease</keyword>
<evidence type="ECO:0000256" key="6">
    <source>
        <dbReference type="ARBA" id="ARBA00022918"/>
    </source>
</evidence>
<dbReference type="Pfam" id="PF17917">
    <property type="entry name" value="RT_RNaseH"/>
    <property type="match status" value="1"/>
</dbReference>
<dbReference type="CDD" id="cd09274">
    <property type="entry name" value="RNase_HI_RT_Ty3"/>
    <property type="match status" value="1"/>
</dbReference>
<dbReference type="PANTHER" id="PTHR37984">
    <property type="entry name" value="PROTEIN CBG26694"/>
    <property type="match status" value="1"/>
</dbReference>
<dbReference type="Gene3D" id="3.30.420.10">
    <property type="entry name" value="Ribonuclease H-like superfamily/Ribonuclease H"/>
    <property type="match status" value="1"/>
</dbReference>
<feature type="coiled-coil region" evidence="7">
    <location>
        <begin position="170"/>
        <end position="201"/>
    </location>
</feature>
<evidence type="ECO:0000256" key="5">
    <source>
        <dbReference type="ARBA" id="ARBA00022801"/>
    </source>
</evidence>
<evidence type="ECO:0000313" key="10">
    <source>
        <dbReference type="EMBL" id="KAA8537021.1"/>
    </source>
</evidence>
<sequence length="254" mass="29574">MLAIIHAIQTWRPYLLGQKFYIQTDQRNHKYLLEQCIVTPEQPKWVTKLLGYDYEITYKPGRENNAADALSRVAGSPSLDALFVSQTQLWDTIKAEADDNPYMKKISKQATENPSNPYSWHNGLAEFWYNTTYHASTGITPFQALYGRPPPTIPHYHKGYSPVHEVDQSLVSQDALLRQLKENLSAANNRMKQQVDSKRRHIEYQVGDFVFLKLHPYRQQFVFKRAYQKLVSRFYGPYQIEDKIGKAAYKLNLP</sequence>
<dbReference type="GO" id="GO:0003964">
    <property type="term" value="F:RNA-directed DNA polymerase activity"/>
    <property type="evidence" value="ECO:0007669"/>
    <property type="project" value="UniProtKB-KW"/>
</dbReference>
<evidence type="ECO:0000313" key="11">
    <source>
        <dbReference type="Proteomes" id="UP000325577"/>
    </source>
</evidence>
<dbReference type="Proteomes" id="UP000325577">
    <property type="component" value="Linkage Group LG16"/>
</dbReference>
<keyword evidence="2" id="KW-0548">Nucleotidyltransferase</keyword>
<dbReference type="GO" id="GO:0016787">
    <property type="term" value="F:hydrolase activity"/>
    <property type="evidence" value="ECO:0007669"/>
    <property type="project" value="UniProtKB-KW"/>
</dbReference>
<keyword evidence="7" id="KW-0175">Coiled coil</keyword>
<dbReference type="GO" id="GO:0003676">
    <property type="term" value="F:nucleic acid binding"/>
    <property type="evidence" value="ECO:0007669"/>
    <property type="project" value="InterPro"/>
</dbReference>
<protein>
    <submittedName>
        <fullName evidence="10">Uncharacterized protein</fullName>
    </submittedName>
</protein>
<dbReference type="InterPro" id="IPR050951">
    <property type="entry name" value="Retrovirus_Pol_polyprotein"/>
</dbReference>
<dbReference type="InterPro" id="IPR043502">
    <property type="entry name" value="DNA/RNA_pol_sf"/>
</dbReference>
<reference evidence="10 11" key="1">
    <citation type="submission" date="2019-09" db="EMBL/GenBank/DDBJ databases">
        <title>A chromosome-level genome assembly of the Chinese tupelo Nyssa sinensis.</title>
        <authorList>
            <person name="Yang X."/>
            <person name="Kang M."/>
            <person name="Yang Y."/>
            <person name="Xiong H."/>
            <person name="Wang M."/>
            <person name="Zhang Z."/>
            <person name="Wang Z."/>
            <person name="Wu H."/>
            <person name="Ma T."/>
            <person name="Liu J."/>
            <person name="Xi Z."/>
        </authorList>
    </citation>
    <scope>NUCLEOTIDE SEQUENCE [LARGE SCALE GENOMIC DNA]</scope>
    <source>
        <strain evidence="10">J267</strain>
        <tissue evidence="10">Leaf</tissue>
    </source>
</reference>
<evidence type="ECO:0000256" key="1">
    <source>
        <dbReference type="ARBA" id="ARBA00022679"/>
    </source>
</evidence>
<dbReference type="AlphaFoldDB" id="A0A5J5B776"/>
<evidence type="ECO:0000259" key="9">
    <source>
        <dbReference type="Pfam" id="PF24626"/>
    </source>
</evidence>
<evidence type="ECO:0000256" key="7">
    <source>
        <dbReference type="SAM" id="Coils"/>
    </source>
</evidence>
<dbReference type="InterPro" id="IPR036397">
    <property type="entry name" value="RNaseH_sf"/>
</dbReference>
<feature type="domain" description="Tf2-1-like SH3-like" evidence="9">
    <location>
        <begin position="207"/>
        <end position="254"/>
    </location>
</feature>
<evidence type="ECO:0000256" key="2">
    <source>
        <dbReference type="ARBA" id="ARBA00022695"/>
    </source>
</evidence>
<keyword evidence="4" id="KW-0255">Endonuclease</keyword>
<dbReference type="GO" id="GO:0004519">
    <property type="term" value="F:endonuclease activity"/>
    <property type="evidence" value="ECO:0007669"/>
    <property type="project" value="UniProtKB-KW"/>
</dbReference>
<evidence type="ECO:0000256" key="4">
    <source>
        <dbReference type="ARBA" id="ARBA00022759"/>
    </source>
</evidence>
<evidence type="ECO:0000256" key="3">
    <source>
        <dbReference type="ARBA" id="ARBA00022722"/>
    </source>
</evidence>
<accession>A0A5J5B776</accession>
<organism evidence="10 11">
    <name type="scientific">Nyssa sinensis</name>
    <dbReference type="NCBI Taxonomy" id="561372"/>
    <lineage>
        <taxon>Eukaryota</taxon>
        <taxon>Viridiplantae</taxon>
        <taxon>Streptophyta</taxon>
        <taxon>Embryophyta</taxon>
        <taxon>Tracheophyta</taxon>
        <taxon>Spermatophyta</taxon>
        <taxon>Magnoliopsida</taxon>
        <taxon>eudicotyledons</taxon>
        <taxon>Gunneridae</taxon>
        <taxon>Pentapetalae</taxon>
        <taxon>asterids</taxon>
        <taxon>Cornales</taxon>
        <taxon>Nyssaceae</taxon>
        <taxon>Nyssa</taxon>
    </lineage>
</organism>
<dbReference type="SUPFAM" id="SSF56672">
    <property type="entry name" value="DNA/RNA polymerases"/>
    <property type="match status" value="1"/>
</dbReference>
<gene>
    <name evidence="10" type="ORF">F0562_029499</name>
</gene>
<dbReference type="InterPro" id="IPR056924">
    <property type="entry name" value="SH3_Tf2-1"/>
</dbReference>
<feature type="domain" description="Reverse transcriptase RNase H-like" evidence="8">
    <location>
        <begin position="1"/>
        <end position="52"/>
    </location>
</feature>